<dbReference type="EMBL" id="BJWI01000012">
    <property type="protein sequence ID" value="GEM01593.1"/>
    <property type="molecule type" value="Genomic_DNA"/>
</dbReference>
<evidence type="ECO:0000313" key="2">
    <source>
        <dbReference type="EMBL" id="GEM01593.1"/>
    </source>
</evidence>
<dbReference type="SUPFAM" id="SSF110836">
    <property type="entry name" value="Hypothetical protein SAV1430"/>
    <property type="match status" value="1"/>
</dbReference>
<dbReference type="InterPro" id="IPR014824">
    <property type="entry name" value="Nfu/NifU_N"/>
</dbReference>
<dbReference type="AlphaFoldDB" id="A0A1I5PSJ4"/>
<dbReference type="InterPro" id="IPR036498">
    <property type="entry name" value="Nfu/NifU_N_sf"/>
</dbReference>
<accession>A0A1I5PSJ4</accession>
<gene>
    <name evidence="2" type="ORF">HHA03_11250</name>
    <name evidence="3" type="ORF">SAMN05421839_11633</name>
</gene>
<feature type="domain" description="Scaffold protein Nfu/NifU N-terminal" evidence="1">
    <location>
        <begin position="3"/>
        <end position="89"/>
    </location>
</feature>
<evidence type="ECO:0000313" key="5">
    <source>
        <dbReference type="Proteomes" id="UP000321547"/>
    </source>
</evidence>
<evidence type="ECO:0000313" key="4">
    <source>
        <dbReference type="Proteomes" id="UP000242243"/>
    </source>
</evidence>
<dbReference type="SMART" id="SM00932">
    <property type="entry name" value="Nfu_N"/>
    <property type="match status" value="1"/>
</dbReference>
<dbReference type="STRING" id="306540.SAMN05421839_11633"/>
<dbReference type="RefSeq" id="WP_089831866.1">
    <property type="nucleotide sequence ID" value="NZ_BJWI01000012.1"/>
</dbReference>
<protein>
    <submittedName>
        <fullName evidence="3">Scaffold protein Nfu/NifU N terminal</fullName>
    </submittedName>
</protein>
<keyword evidence="5" id="KW-1185">Reference proteome</keyword>
<reference evidence="3 4" key="1">
    <citation type="submission" date="2016-10" db="EMBL/GenBank/DDBJ databases">
        <authorList>
            <person name="de Groot N.N."/>
        </authorList>
    </citation>
    <scope>NUCLEOTIDE SEQUENCE [LARGE SCALE GENOMIC DNA]</scope>
    <source>
        <strain evidence="3 4">DSM 17073</strain>
    </source>
</reference>
<dbReference type="Gene3D" id="3.30.1370.70">
    <property type="entry name" value="Scaffold protein Nfu/NifU, N-terminal domain"/>
    <property type="match status" value="1"/>
</dbReference>
<sequence length="91" mass="10121">MSILVEKTPNPLAMKFTAPIQMFDGTNSYPVHQKDVSDYLILNQLLTIDGVDHVFGFQTFITIIKEPDADWEVLIPAVTALMTAFGYAGDE</sequence>
<name>A0A1I5PSJ4_9BACI</name>
<evidence type="ECO:0000313" key="3">
    <source>
        <dbReference type="EMBL" id="SFP36616.1"/>
    </source>
</evidence>
<dbReference type="Proteomes" id="UP000242243">
    <property type="component" value="Unassembled WGS sequence"/>
</dbReference>
<evidence type="ECO:0000259" key="1">
    <source>
        <dbReference type="SMART" id="SM00932"/>
    </source>
</evidence>
<organism evidence="3 4">
    <name type="scientific">Halolactibacillus halophilus</name>
    <dbReference type="NCBI Taxonomy" id="306540"/>
    <lineage>
        <taxon>Bacteria</taxon>
        <taxon>Bacillati</taxon>
        <taxon>Bacillota</taxon>
        <taxon>Bacilli</taxon>
        <taxon>Bacillales</taxon>
        <taxon>Bacillaceae</taxon>
        <taxon>Halolactibacillus</taxon>
    </lineage>
</organism>
<dbReference type="Proteomes" id="UP000321547">
    <property type="component" value="Unassembled WGS sequence"/>
</dbReference>
<dbReference type="OrthoDB" id="2968418at2"/>
<proteinExistence type="predicted"/>
<dbReference type="Pfam" id="PF08712">
    <property type="entry name" value="Nfu_N"/>
    <property type="match status" value="1"/>
</dbReference>
<reference evidence="2 5" key="2">
    <citation type="submission" date="2019-07" db="EMBL/GenBank/DDBJ databases">
        <title>Whole genome shotgun sequence of Halolactibacillus halophilus NBRC 100868.</title>
        <authorList>
            <person name="Hosoyama A."/>
            <person name="Uohara A."/>
            <person name="Ohji S."/>
            <person name="Ichikawa N."/>
        </authorList>
    </citation>
    <scope>NUCLEOTIDE SEQUENCE [LARGE SCALE GENOMIC DNA]</scope>
    <source>
        <strain evidence="2 5">NBRC 100868</strain>
    </source>
</reference>
<dbReference type="EMBL" id="FOXC01000016">
    <property type="protein sequence ID" value="SFP36616.1"/>
    <property type="molecule type" value="Genomic_DNA"/>
</dbReference>